<accession>F4XLJ5</accession>
<dbReference type="Proteomes" id="UP000003959">
    <property type="component" value="Unassembled WGS sequence"/>
</dbReference>
<evidence type="ECO:0000256" key="1">
    <source>
        <dbReference type="SAM" id="MobiDB-lite"/>
    </source>
</evidence>
<keyword evidence="3" id="KW-1185">Reference proteome</keyword>
<reference evidence="3" key="1">
    <citation type="journal article" date="2011" name="Proc. Natl. Acad. Sci. U.S.A.">
        <title>Genomic insights into the physiology and ecology of the marine filamentous cyanobacterium Lyngbya majuscula.</title>
        <authorList>
            <person name="Jones A.C."/>
            <person name="Monroe E.A."/>
            <person name="Podell S."/>
            <person name="Hess W.R."/>
            <person name="Klages S."/>
            <person name="Esquenazi E."/>
            <person name="Niessen S."/>
            <person name="Hoover H."/>
            <person name="Rothmann M."/>
            <person name="Lasken R.S."/>
            <person name="Yates J.R.III."/>
            <person name="Reinhardt R."/>
            <person name="Kube M."/>
            <person name="Burkart M.D."/>
            <person name="Allen E.E."/>
            <person name="Dorrestein P.C."/>
            <person name="Gerwick W.H."/>
            <person name="Gerwick L."/>
        </authorList>
    </citation>
    <scope>NUCLEOTIDE SEQUENCE [LARGE SCALE GENOMIC DNA]</scope>
    <source>
        <strain evidence="3">3L</strain>
    </source>
</reference>
<evidence type="ECO:0000313" key="2">
    <source>
        <dbReference type="EMBL" id="EGJ34470.1"/>
    </source>
</evidence>
<dbReference type="AlphaFoldDB" id="F4XLJ5"/>
<evidence type="ECO:0000313" key="3">
    <source>
        <dbReference type="Proteomes" id="UP000003959"/>
    </source>
</evidence>
<feature type="compositionally biased region" description="Polar residues" evidence="1">
    <location>
        <begin position="38"/>
        <end position="55"/>
    </location>
</feature>
<dbReference type="HOGENOM" id="CLU_3027347_0_0_3"/>
<dbReference type="EMBL" id="GL890832">
    <property type="protein sequence ID" value="EGJ34470.1"/>
    <property type="molecule type" value="Genomic_DNA"/>
</dbReference>
<sequence length="55" mass="6150">MLGNRQKATGNRQQVKKIVYLITMRKAINKKPKAKGEQPNNLGLSATLREQPSTT</sequence>
<gene>
    <name evidence="2" type="ORF">LYNGBM3L_15290</name>
</gene>
<feature type="region of interest" description="Disordered" evidence="1">
    <location>
        <begin position="30"/>
        <end position="55"/>
    </location>
</feature>
<name>F4XLJ5_9CYAN</name>
<protein>
    <submittedName>
        <fullName evidence="2">Uncharacterized protein</fullName>
    </submittedName>
</protein>
<proteinExistence type="predicted"/>
<organism evidence="2 3">
    <name type="scientific">Moorena producens 3L</name>
    <dbReference type="NCBI Taxonomy" id="489825"/>
    <lineage>
        <taxon>Bacteria</taxon>
        <taxon>Bacillati</taxon>
        <taxon>Cyanobacteriota</taxon>
        <taxon>Cyanophyceae</taxon>
        <taxon>Coleofasciculales</taxon>
        <taxon>Coleofasciculaceae</taxon>
        <taxon>Moorena</taxon>
    </lineage>
</organism>